<feature type="region of interest" description="Disordered" evidence="1">
    <location>
        <begin position="201"/>
        <end position="237"/>
    </location>
</feature>
<sequence length="237" mass="25040">MGLFSRRRDDASTDSDESILASDAGADVDDLNESAASGPWDLSELPEDQEDVPRIDLGALQVPAVDGMQLRLEQGPDGTITAVVLALGGSALELRAFAAPRTAGIWDELRSDIANELAGNGARYEESYGEYGTELVAHLPMRGPDGTTTTGTIRFLGIDGPRWFLRGVLQGHAASSEQSAQALREVLRGIVVVRDGQARPPREILPMHAPGAVTGPEAEDLPGIDPLAPGPTIAEVR</sequence>
<gene>
    <name evidence="2" type="ORF">BKH33_13195</name>
</gene>
<feature type="compositionally biased region" description="Basic and acidic residues" evidence="1">
    <location>
        <begin position="1"/>
        <end position="11"/>
    </location>
</feature>
<evidence type="ECO:0000256" key="1">
    <source>
        <dbReference type="SAM" id="MobiDB-lite"/>
    </source>
</evidence>
<dbReference type="InterPro" id="IPR022183">
    <property type="entry name" value="DUF3710"/>
</dbReference>
<evidence type="ECO:0000313" key="3">
    <source>
        <dbReference type="Proteomes" id="UP000187035"/>
    </source>
</evidence>
<protein>
    <recommendedName>
        <fullName evidence="4">DUF3710 domain-containing protein</fullName>
    </recommendedName>
</protein>
<dbReference type="Proteomes" id="UP000187035">
    <property type="component" value="Unassembled WGS sequence"/>
</dbReference>
<organism evidence="2 3">
    <name type="scientific">Actinomyces naeslundii</name>
    <dbReference type="NCBI Taxonomy" id="1655"/>
    <lineage>
        <taxon>Bacteria</taxon>
        <taxon>Bacillati</taxon>
        <taxon>Actinomycetota</taxon>
        <taxon>Actinomycetes</taxon>
        <taxon>Actinomycetales</taxon>
        <taxon>Actinomycetaceae</taxon>
        <taxon>Actinomyces</taxon>
    </lineage>
</organism>
<dbReference type="RefSeq" id="WP_003785570.1">
    <property type="nucleotide sequence ID" value="NZ_CAJPQD010000031.1"/>
</dbReference>
<proteinExistence type="predicted"/>
<name>A0A854D3N2_ACTNA</name>
<dbReference type="GeneID" id="64256873"/>
<reference evidence="2 3" key="1">
    <citation type="submission" date="2016-12" db="EMBL/GenBank/DDBJ databases">
        <title>Genomic comparison of strains in the 'Actinomyces naeslundii' group.</title>
        <authorList>
            <person name="Mughal S.R."/>
            <person name="Do T."/>
            <person name="Gilbert S.C."/>
            <person name="Witherden E.A."/>
            <person name="Didelot X."/>
            <person name="Beighton D."/>
        </authorList>
    </citation>
    <scope>NUCLEOTIDE SEQUENCE [LARGE SCALE GENOMIC DNA]</scope>
    <source>
        <strain evidence="2 3">NCTC 10301</strain>
    </source>
</reference>
<accession>A0A854D3N2</accession>
<dbReference type="EMBL" id="MSRR01000041">
    <property type="protein sequence ID" value="OMG31435.1"/>
    <property type="molecule type" value="Genomic_DNA"/>
</dbReference>
<dbReference type="Pfam" id="PF12502">
    <property type="entry name" value="DUF3710"/>
    <property type="match status" value="1"/>
</dbReference>
<dbReference type="AlphaFoldDB" id="A0A854D3N2"/>
<evidence type="ECO:0008006" key="4">
    <source>
        <dbReference type="Google" id="ProtNLM"/>
    </source>
</evidence>
<evidence type="ECO:0000313" key="2">
    <source>
        <dbReference type="EMBL" id="OMG31435.1"/>
    </source>
</evidence>
<comment type="caution">
    <text evidence="2">The sequence shown here is derived from an EMBL/GenBank/DDBJ whole genome shotgun (WGS) entry which is preliminary data.</text>
</comment>
<feature type="region of interest" description="Disordered" evidence="1">
    <location>
        <begin position="1"/>
        <end position="49"/>
    </location>
</feature>